<dbReference type="Proteomes" id="UP000186905">
    <property type="component" value="Unassembled WGS sequence"/>
</dbReference>
<dbReference type="SUPFAM" id="SSF52266">
    <property type="entry name" value="SGNH hydrolase"/>
    <property type="match status" value="1"/>
</dbReference>
<dbReference type="STRING" id="1903952.BIT28_15885"/>
<evidence type="ECO:0000313" key="2">
    <source>
        <dbReference type="EMBL" id="OLQ80552.1"/>
    </source>
</evidence>
<organism evidence="2 3">
    <name type="scientific">Photobacterium proteolyticum</name>
    <dbReference type="NCBI Taxonomy" id="1903952"/>
    <lineage>
        <taxon>Bacteria</taxon>
        <taxon>Pseudomonadati</taxon>
        <taxon>Pseudomonadota</taxon>
        <taxon>Gammaproteobacteria</taxon>
        <taxon>Vibrionales</taxon>
        <taxon>Vibrionaceae</taxon>
        <taxon>Photobacterium</taxon>
    </lineage>
</organism>
<feature type="domain" description="SGNH hydrolase-type esterase" evidence="1">
    <location>
        <begin position="50"/>
        <end position="219"/>
    </location>
</feature>
<dbReference type="PANTHER" id="PTHR30383:SF5">
    <property type="entry name" value="SGNH HYDROLASE-TYPE ESTERASE DOMAIN-CONTAINING PROTEIN"/>
    <property type="match status" value="1"/>
</dbReference>
<evidence type="ECO:0000313" key="3">
    <source>
        <dbReference type="Proteomes" id="UP000186905"/>
    </source>
</evidence>
<reference evidence="2 3" key="1">
    <citation type="submission" date="2016-09" db="EMBL/GenBank/DDBJ databases">
        <title>Photobacterium proteolyticum sp. nov. a protease producing bacterium isolated from ocean sediments of Laizhou Bay.</title>
        <authorList>
            <person name="Li Y."/>
        </authorList>
    </citation>
    <scope>NUCLEOTIDE SEQUENCE [LARGE SCALE GENOMIC DNA]</scope>
    <source>
        <strain evidence="2 3">13-12</strain>
    </source>
</reference>
<dbReference type="AlphaFoldDB" id="A0A1Q9GZE7"/>
<dbReference type="InterPro" id="IPR051532">
    <property type="entry name" value="Ester_Hydrolysis_Enzymes"/>
</dbReference>
<dbReference type="InterPro" id="IPR013830">
    <property type="entry name" value="SGNH_hydro"/>
</dbReference>
<keyword evidence="3" id="KW-1185">Reference proteome</keyword>
<dbReference type="Gene3D" id="3.40.50.1110">
    <property type="entry name" value="SGNH hydrolase"/>
    <property type="match status" value="1"/>
</dbReference>
<dbReference type="EMBL" id="MJIL01000046">
    <property type="protein sequence ID" value="OLQ80552.1"/>
    <property type="molecule type" value="Genomic_DNA"/>
</dbReference>
<protein>
    <submittedName>
        <fullName evidence="2">Lipase</fullName>
    </submittedName>
</protein>
<name>A0A1Q9GZE7_9GAMM</name>
<dbReference type="OrthoDB" id="9804395at2"/>
<gene>
    <name evidence="2" type="ORF">BIT28_15885</name>
</gene>
<sequence>MIHNLILLLMAPVFIVQGRYVRKVTPKLEEASGPRSGIAGQGKVLRLLLVGDSAAAGVGAEDQSQALSGNVVNQLSSHFKLEWQLHAKSGSTTRDTRSTLSEHPKQAYDIVIVSLGVNDVTKPLSSIRWLQQQKALVSQIRTHFSCRQIILTKIPPMEQFPALPHPLRWYLGSKAKAFNRQLTRWAATQSDCELIDLNYRLKPEQMAIDGFHPGPEIYQFWGATIAEVIKARWNSD</sequence>
<dbReference type="InterPro" id="IPR036514">
    <property type="entry name" value="SGNH_hydro_sf"/>
</dbReference>
<proteinExistence type="predicted"/>
<dbReference type="GO" id="GO:0004622">
    <property type="term" value="F:phosphatidylcholine lysophospholipase activity"/>
    <property type="evidence" value="ECO:0007669"/>
    <property type="project" value="TreeGrafter"/>
</dbReference>
<dbReference type="RefSeq" id="WP_075762272.1">
    <property type="nucleotide sequence ID" value="NZ_MJIL01000046.1"/>
</dbReference>
<dbReference type="CDD" id="cd01836">
    <property type="entry name" value="FeeA_FeeB_like"/>
    <property type="match status" value="1"/>
</dbReference>
<dbReference type="PANTHER" id="PTHR30383">
    <property type="entry name" value="THIOESTERASE 1/PROTEASE 1/LYSOPHOSPHOLIPASE L1"/>
    <property type="match status" value="1"/>
</dbReference>
<accession>A0A1Q9GZE7</accession>
<dbReference type="Pfam" id="PF13472">
    <property type="entry name" value="Lipase_GDSL_2"/>
    <property type="match status" value="1"/>
</dbReference>
<comment type="caution">
    <text evidence="2">The sequence shown here is derived from an EMBL/GenBank/DDBJ whole genome shotgun (WGS) entry which is preliminary data.</text>
</comment>
<evidence type="ECO:0000259" key="1">
    <source>
        <dbReference type="Pfam" id="PF13472"/>
    </source>
</evidence>